<evidence type="ECO:0000256" key="1">
    <source>
        <dbReference type="SAM" id="MobiDB-lite"/>
    </source>
</evidence>
<gene>
    <name evidence="2" type="ORF">BN980_GECA16s01704g</name>
</gene>
<dbReference type="AlphaFoldDB" id="A0A0J9XIC0"/>
<sequence>MTVQEPSTAEKLATAATATNKIDSELQPRRSRRLISMEINDAPKSPGRRCNPRHAELKPGKSVLKSDDGHEDTVISQTSPYAADDDNTNDKIGFYSWTDLLRSQKRVRTRASTKKKTAASRGLTKQNLSSNAKKVNWDTKHLEW</sequence>
<name>A0A0J9XIC0_GEOCN</name>
<reference evidence="2" key="1">
    <citation type="submission" date="2014-03" db="EMBL/GenBank/DDBJ databases">
        <authorList>
            <person name="Casaregola S."/>
        </authorList>
    </citation>
    <scope>NUCLEOTIDE SEQUENCE [LARGE SCALE GENOMIC DNA]</scope>
    <source>
        <strain evidence="2">CLIB 918</strain>
    </source>
</reference>
<feature type="compositionally biased region" description="Basic and acidic residues" evidence="1">
    <location>
        <begin position="135"/>
        <end position="144"/>
    </location>
</feature>
<dbReference type="Proteomes" id="UP000242525">
    <property type="component" value="Unassembled WGS sequence"/>
</dbReference>
<organism evidence="2 3">
    <name type="scientific">Geotrichum candidum</name>
    <name type="common">Oospora lactis</name>
    <name type="synonym">Dipodascus geotrichum</name>
    <dbReference type="NCBI Taxonomy" id="1173061"/>
    <lineage>
        <taxon>Eukaryota</taxon>
        <taxon>Fungi</taxon>
        <taxon>Dikarya</taxon>
        <taxon>Ascomycota</taxon>
        <taxon>Saccharomycotina</taxon>
        <taxon>Dipodascomycetes</taxon>
        <taxon>Dipodascales</taxon>
        <taxon>Dipodascaceae</taxon>
        <taxon>Geotrichum</taxon>
    </lineage>
</organism>
<dbReference type="EMBL" id="CCBN010000016">
    <property type="protein sequence ID" value="CDO56707.1"/>
    <property type="molecule type" value="Genomic_DNA"/>
</dbReference>
<feature type="compositionally biased region" description="Basic residues" evidence="1">
    <location>
        <begin position="105"/>
        <end position="118"/>
    </location>
</feature>
<feature type="compositionally biased region" description="Polar residues" evidence="1">
    <location>
        <begin position="123"/>
        <end position="133"/>
    </location>
</feature>
<evidence type="ECO:0000313" key="2">
    <source>
        <dbReference type="EMBL" id="CDO56707.1"/>
    </source>
</evidence>
<accession>A0A0J9XIC0</accession>
<feature type="region of interest" description="Disordered" evidence="1">
    <location>
        <begin position="105"/>
        <end position="144"/>
    </location>
</feature>
<keyword evidence="3" id="KW-1185">Reference proteome</keyword>
<proteinExistence type="predicted"/>
<evidence type="ECO:0000313" key="3">
    <source>
        <dbReference type="Proteomes" id="UP000242525"/>
    </source>
</evidence>
<feature type="region of interest" description="Disordered" evidence="1">
    <location>
        <begin position="1"/>
        <end position="89"/>
    </location>
</feature>
<feature type="compositionally biased region" description="Basic and acidic residues" evidence="1">
    <location>
        <begin position="53"/>
        <end position="73"/>
    </location>
</feature>
<comment type="caution">
    <text evidence="2">The sequence shown here is derived from an EMBL/GenBank/DDBJ whole genome shotgun (WGS) entry which is preliminary data.</text>
</comment>
<protein>
    <submittedName>
        <fullName evidence="2">Uncharacterized protein</fullName>
    </submittedName>
</protein>